<evidence type="ECO:0000259" key="1">
    <source>
        <dbReference type="PROSITE" id="PS50983"/>
    </source>
</evidence>
<dbReference type="InterPro" id="IPR002491">
    <property type="entry name" value="ABC_transptr_periplasmic_BD"/>
</dbReference>
<dbReference type="PANTHER" id="PTHR30535">
    <property type="entry name" value="VITAMIN B12-BINDING PROTEIN"/>
    <property type="match status" value="1"/>
</dbReference>
<dbReference type="Gene3D" id="1.20.58.2180">
    <property type="match status" value="1"/>
</dbReference>
<reference evidence="2" key="1">
    <citation type="submission" date="2020-03" db="EMBL/GenBank/DDBJ databases">
        <title>Spirochaetal bacteria isolated from arthropods constitute a novel genus Entomospira genus novum within the order Spirochaetales.</title>
        <authorList>
            <person name="Grana-Miraglia L."/>
            <person name="Sikutova S."/>
            <person name="Fingerle V."/>
            <person name="Sing A."/>
            <person name="Castillo-Ramirez S."/>
            <person name="Margos G."/>
            <person name="Rudolf I."/>
        </authorList>
    </citation>
    <scope>NUCLEOTIDE SEQUENCE</scope>
    <source>
        <strain evidence="2">BR149</strain>
    </source>
</reference>
<accession>A0A968KW88</accession>
<proteinExistence type="predicted"/>
<evidence type="ECO:0000313" key="3">
    <source>
        <dbReference type="Proteomes" id="UP000778951"/>
    </source>
</evidence>
<protein>
    <submittedName>
        <fullName evidence="2">ABC transporter substrate-binding protein</fullName>
    </submittedName>
</protein>
<dbReference type="EMBL" id="JAATLM010000001">
    <property type="protein sequence ID" value="NIZ69983.1"/>
    <property type="molecule type" value="Genomic_DNA"/>
</dbReference>
<feature type="domain" description="Fe/B12 periplasmic-binding" evidence="1">
    <location>
        <begin position="48"/>
        <end position="325"/>
    </location>
</feature>
<dbReference type="Gene3D" id="3.40.50.1980">
    <property type="entry name" value="Nitrogenase molybdenum iron protein domain"/>
    <property type="match status" value="2"/>
</dbReference>
<gene>
    <name evidence="2" type="ORF">HCT48_07160</name>
</gene>
<dbReference type="AlphaFoldDB" id="A0A968KW88"/>
<dbReference type="Proteomes" id="UP000778951">
    <property type="component" value="Unassembled WGS sequence"/>
</dbReference>
<organism evidence="2 3">
    <name type="scientific">Entomospira culicis</name>
    <dbReference type="NCBI Taxonomy" id="2719989"/>
    <lineage>
        <taxon>Bacteria</taxon>
        <taxon>Pseudomonadati</taxon>
        <taxon>Spirochaetota</taxon>
        <taxon>Spirochaetia</taxon>
        <taxon>Spirochaetales</taxon>
        <taxon>Spirochaetaceae</taxon>
        <taxon>Entomospira</taxon>
    </lineage>
</organism>
<name>A0A968KW88_9SPIO</name>
<keyword evidence="3" id="KW-1185">Reference proteome</keyword>
<evidence type="ECO:0000313" key="2">
    <source>
        <dbReference type="EMBL" id="NIZ69983.1"/>
    </source>
</evidence>
<sequence length="375" mass="41715">MMKKIAGILVLSMIAGCTPKGDGEDALLGRSVVDQAKREVAMVGTPRRVVSGFTYPYVSAWYVATGSGEAMVGMHPSSYSAMEYSILANLSPELLASSTGFIQQGELNVEELLKLEPDLYLENFAFGKNIEKMEELGLATIALKTMSQAGGDPFATMQSWLDLTAEITDANTRVHHFSELAQEAKADVAQRLSGVTDGEKPRVLMIHSHDERTIMVYGAGIWGNYWIRSAGGIDVAEEQVQGTQAVNMEQIYAWDPDIILISNFTETHPIDLLNNRVTGQDWSVLSAVQRGKVYKIPLGVYRWSTPSGDAPLMLKWMAQTLHPERAQYDMESEIRTYYQTFYGYSLNEQDLESILFPARESARSELTLYINNLKN</sequence>
<dbReference type="PROSITE" id="PS51257">
    <property type="entry name" value="PROKAR_LIPOPROTEIN"/>
    <property type="match status" value="1"/>
</dbReference>
<dbReference type="PROSITE" id="PS50983">
    <property type="entry name" value="FE_B12_PBP"/>
    <property type="match status" value="1"/>
</dbReference>
<dbReference type="Pfam" id="PF01497">
    <property type="entry name" value="Peripla_BP_2"/>
    <property type="match status" value="1"/>
</dbReference>
<dbReference type="PANTHER" id="PTHR30535:SF34">
    <property type="entry name" value="MOLYBDATE-BINDING PROTEIN MOLA"/>
    <property type="match status" value="1"/>
</dbReference>
<dbReference type="RefSeq" id="WP_167696050.1">
    <property type="nucleotide sequence ID" value="NZ_CP118181.1"/>
</dbReference>
<dbReference type="InterPro" id="IPR050902">
    <property type="entry name" value="ABC_Transporter_SBP"/>
</dbReference>
<dbReference type="SUPFAM" id="SSF53807">
    <property type="entry name" value="Helical backbone' metal receptor"/>
    <property type="match status" value="1"/>
</dbReference>
<comment type="caution">
    <text evidence="2">The sequence shown here is derived from an EMBL/GenBank/DDBJ whole genome shotgun (WGS) entry which is preliminary data.</text>
</comment>
<dbReference type="GO" id="GO:0071281">
    <property type="term" value="P:cellular response to iron ion"/>
    <property type="evidence" value="ECO:0007669"/>
    <property type="project" value="TreeGrafter"/>
</dbReference>